<evidence type="ECO:0000313" key="2">
    <source>
        <dbReference type="Proteomes" id="UP001054889"/>
    </source>
</evidence>
<dbReference type="AlphaFoldDB" id="A0AAV5E0P2"/>
<protein>
    <submittedName>
        <fullName evidence="1">Uncharacterized protein</fullName>
    </submittedName>
</protein>
<dbReference type="Proteomes" id="UP001054889">
    <property type="component" value="Unassembled WGS sequence"/>
</dbReference>
<name>A0AAV5E0P2_ELECO</name>
<keyword evidence="2" id="KW-1185">Reference proteome</keyword>
<gene>
    <name evidence="1" type="primary">gb03587</name>
    <name evidence="1" type="ORF">PR202_gb03587</name>
</gene>
<comment type="caution">
    <text evidence="1">The sequence shown here is derived from an EMBL/GenBank/DDBJ whole genome shotgun (WGS) entry which is preliminary data.</text>
</comment>
<reference evidence="1" key="1">
    <citation type="journal article" date="2018" name="DNA Res.">
        <title>Multiple hybrid de novo genome assembly of finger millet, an orphan allotetraploid crop.</title>
        <authorList>
            <person name="Hatakeyama M."/>
            <person name="Aluri S."/>
            <person name="Balachadran M.T."/>
            <person name="Sivarajan S.R."/>
            <person name="Patrignani A."/>
            <person name="Gruter S."/>
            <person name="Poveda L."/>
            <person name="Shimizu-Inatsugi R."/>
            <person name="Baeten J."/>
            <person name="Francoijs K.J."/>
            <person name="Nataraja K.N."/>
            <person name="Reddy Y.A.N."/>
            <person name="Phadnis S."/>
            <person name="Ravikumar R.L."/>
            <person name="Schlapbach R."/>
            <person name="Sreeman S.M."/>
            <person name="Shimizu K.K."/>
        </authorList>
    </citation>
    <scope>NUCLEOTIDE SEQUENCE</scope>
</reference>
<evidence type="ECO:0000313" key="1">
    <source>
        <dbReference type="EMBL" id="GJN16584.1"/>
    </source>
</evidence>
<sequence>MTEPDWEPSFGSGRGSYTACITGLLVEEAPSSSVRGVGGGAEDLARGKKSGVAAVLHFTSLSILRAWSWGRSRGSRVGEEDWGRHAWVLGSGREGEAGGHEGGDGSRLGRRRRCDDCCSGFGAEEEEQWRRLLLGFGE</sequence>
<proteinExistence type="predicted"/>
<dbReference type="EMBL" id="BQKI01000073">
    <property type="protein sequence ID" value="GJN16584.1"/>
    <property type="molecule type" value="Genomic_DNA"/>
</dbReference>
<reference evidence="1" key="2">
    <citation type="submission" date="2021-12" db="EMBL/GenBank/DDBJ databases">
        <title>Resequencing data analysis of finger millet.</title>
        <authorList>
            <person name="Hatakeyama M."/>
            <person name="Aluri S."/>
            <person name="Balachadran M.T."/>
            <person name="Sivarajan S.R."/>
            <person name="Poveda L."/>
            <person name="Shimizu-Inatsugi R."/>
            <person name="Schlapbach R."/>
            <person name="Sreeman S.M."/>
            <person name="Shimizu K.K."/>
        </authorList>
    </citation>
    <scope>NUCLEOTIDE SEQUENCE</scope>
</reference>
<accession>A0AAV5E0P2</accession>
<organism evidence="1 2">
    <name type="scientific">Eleusine coracana subsp. coracana</name>
    <dbReference type="NCBI Taxonomy" id="191504"/>
    <lineage>
        <taxon>Eukaryota</taxon>
        <taxon>Viridiplantae</taxon>
        <taxon>Streptophyta</taxon>
        <taxon>Embryophyta</taxon>
        <taxon>Tracheophyta</taxon>
        <taxon>Spermatophyta</taxon>
        <taxon>Magnoliopsida</taxon>
        <taxon>Liliopsida</taxon>
        <taxon>Poales</taxon>
        <taxon>Poaceae</taxon>
        <taxon>PACMAD clade</taxon>
        <taxon>Chloridoideae</taxon>
        <taxon>Cynodonteae</taxon>
        <taxon>Eleusininae</taxon>
        <taxon>Eleusine</taxon>
    </lineage>
</organism>